<proteinExistence type="inferred from homology"/>
<evidence type="ECO:0000256" key="3">
    <source>
        <dbReference type="ARBA" id="ARBA00022741"/>
    </source>
</evidence>
<dbReference type="SUPFAM" id="SSF52540">
    <property type="entry name" value="P-loop containing nucleoside triphosphate hydrolases"/>
    <property type="match status" value="1"/>
</dbReference>
<dbReference type="GO" id="GO:0005524">
    <property type="term" value="F:ATP binding"/>
    <property type="evidence" value="ECO:0007669"/>
    <property type="project" value="UniProtKB-KW"/>
</dbReference>
<evidence type="ECO:0000313" key="7">
    <source>
        <dbReference type="EMBL" id="MDH6222853.1"/>
    </source>
</evidence>
<comment type="similarity">
    <text evidence="1">Belongs to the ABC transporter superfamily.</text>
</comment>
<dbReference type="InterPro" id="IPR003593">
    <property type="entry name" value="AAA+_ATPase"/>
</dbReference>
<evidence type="ECO:0000259" key="6">
    <source>
        <dbReference type="PROSITE" id="PS50893"/>
    </source>
</evidence>
<evidence type="ECO:0000256" key="2">
    <source>
        <dbReference type="ARBA" id="ARBA00022448"/>
    </source>
</evidence>
<sequence length="340" mass="35654">MNHPLDPSAAHQHDGPYDSGSYGDDAPGASPALEAVGLGFRGRDEWALRGGDFAVPRGRVVGLVGPNGSGKTALLTVAAGLRPVDAGTLRVLGHAPGTPAVLPRVGVLLQDRPLERGFTVAETLRLGRALNPGWSEAAARAIIDDCDIPPRARVGRLSAGQRTCVALALALGKEPELLLLDEPMADLDPQRRLALTGVLMKRAAEHGTTIVMSSHALSELHLVCDHVLLMARGRVLLADDTEFVEAAHSLMTFTCPDAATPAIPPQMGTVIETRRSGRVLSVLVRFPLTTDGAASTAAPSLEEILLAYLRNPQAAPLIAGRFTAKAPASGSPDPQDRPAR</sequence>
<dbReference type="InterPro" id="IPR027417">
    <property type="entry name" value="P-loop_NTPase"/>
</dbReference>
<dbReference type="Pfam" id="PF00005">
    <property type="entry name" value="ABC_tran"/>
    <property type="match status" value="1"/>
</dbReference>
<feature type="domain" description="ABC transporter" evidence="6">
    <location>
        <begin position="33"/>
        <end position="257"/>
    </location>
</feature>
<name>A0ABT6M2X8_9ACTN</name>
<dbReference type="PANTHER" id="PTHR43335">
    <property type="entry name" value="ABC TRANSPORTER, ATP-BINDING PROTEIN"/>
    <property type="match status" value="1"/>
</dbReference>
<dbReference type="PROSITE" id="PS50893">
    <property type="entry name" value="ABC_TRANSPORTER_2"/>
    <property type="match status" value="1"/>
</dbReference>
<dbReference type="RefSeq" id="WP_280883437.1">
    <property type="nucleotide sequence ID" value="NZ_JARXVH010000047.1"/>
</dbReference>
<accession>A0ABT6M2X8</accession>
<dbReference type="InterPro" id="IPR003439">
    <property type="entry name" value="ABC_transporter-like_ATP-bd"/>
</dbReference>
<dbReference type="CDD" id="cd03230">
    <property type="entry name" value="ABC_DR_subfamily_A"/>
    <property type="match status" value="1"/>
</dbReference>
<gene>
    <name evidence="7" type="ORF">M2283_010205</name>
</gene>
<dbReference type="InterPro" id="IPR017871">
    <property type="entry name" value="ABC_transporter-like_CS"/>
</dbReference>
<evidence type="ECO:0000256" key="5">
    <source>
        <dbReference type="SAM" id="MobiDB-lite"/>
    </source>
</evidence>
<dbReference type="Proteomes" id="UP001160499">
    <property type="component" value="Unassembled WGS sequence"/>
</dbReference>
<dbReference type="EMBL" id="JARXVH010000047">
    <property type="protein sequence ID" value="MDH6222853.1"/>
    <property type="molecule type" value="Genomic_DNA"/>
</dbReference>
<dbReference type="SMART" id="SM00382">
    <property type="entry name" value="AAA"/>
    <property type="match status" value="1"/>
</dbReference>
<feature type="region of interest" description="Disordered" evidence="5">
    <location>
        <begin position="1"/>
        <end position="28"/>
    </location>
</feature>
<keyword evidence="2" id="KW-0813">Transport</keyword>
<evidence type="ECO:0000256" key="1">
    <source>
        <dbReference type="ARBA" id="ARBA00005417"/>
    </source>
</evidence>
<reference evidence="7 8" key="1">
    <citation type="submission" date="2023-04" db="EMBL/GenBank/DDBJ databases">
        <title>Forest soil microbial communities from Buena Vista Peninsula, Colon Province, Panama.</title>
        <authorList>
            <person name="Bouskill N."/>
        </authorList>
    </citation>
    <scope>NUCLEOTIDE SEQUENCE [LARGE SCALE GENOMIC DNA]</scope>
    <source>
        <strain evidence="7 8">GGS1</strain>
    </source>
</reference>
<evidence type="ECO:0000256" key="4">
    <source>
        <dbReference type="ARBA" id="ARBA00022840"/>
    </source>
</evidence>
<keyword evidence="3" id="KW-0547">Nucleotide-binding</keyword>
<protein>
    <submittedName>
        <fullName evidence="7">ABC-2 type transport system ATP-binding protein</fullName>
    </submittedName>
</protein>
<comment type="caution">
    <text evidence="7">The sequence shown here is derived from an EMBL/GenBank/DDBJ whole genome shotgun (WGS) entry which is preliminary data.</text>
</comment>
<keyword evidence="8" id="KW-1185">Reference proteome</keyword>
<dbReference type="PROSITE" id="PS00211">
    <property type="entry name" value="ABC_TRANSPORTER_1"/>
    <property type="match status" value="1"/>
</dbReference>
<keyword evidence="4 7" id="KW-0067">ATP-binding</keyword>
<evidence type="ECO:0000313" key="8">
    <source>
        <dbReference type="Proteomes" id="UP001160499"/>
    </source>
</evidence>
<dbReference type="Gene3D" id="3.40.50.300">
    <property type="entry name" value="P-loop containing nucleotide triphosphate hydrolases"/>
    <property type="match status" value="1"/>
</dbReference>
<organism evidence="7 8">
    <name type="scientific">Streptomyces pseudovenezuelae</name>
    <dbReference type="NCBI Taxonomy" id="67350"/>
    <lineage>
        <taxon>Bacteria</taxon>
        <taxon>Bacillati</taxon>
        <taxon>Actinomycetota</taxon>
        <taxon>Actinomycetes</taxon>
        <taxon>Kitasatosporales</taxon>
        <taxon>Streptomycetaceae</taxon>
        <taxon>Streptomyces</taxon>
        <taxon>Streptomyces aurantiacus group</taxon>
    </lineage>
</organism>